<reference evidence="1 2" key="1">
    <citation type="submission" date="2018-02" db="EMBL/GenBank/DDBJ databases">
        <title>Draft genome sequences of Elsinoe sp., causing black scab on jojoba.</title>
        <authorList>
            <person name="Stodart B."/>
            <person name="Jeffress S."/>
            <person name="Ash G."/>
            <person name="Arun Chinnappa K."/>
        </authorList>
    </citation>
    <scope>NUCLEOTIDE SEQUENCE [LARGE SCALE GENOMIC DNA]</scope>
    <source>
        <strain evidence="1 2">Hillstone_2</strain>
    </source>
</reference>
<sequence>MADILKAERVSKIWKAHIKSSPKLQGKLLLKPVTESRLIMVKELPEDLRRNSKLLDSDSLDDTENLSCHVIHPILGQRNVWQANEFKVCGKDAECLWSAPRGKDKTPPSWTRMFICQPSVEFLTIARIWSCSPPPRDNIPIFCPGGVTWGHVIKALRHDGLHEAADPLYVILEFRLGVDKIDSGCRRLLLDIAQPPGEDE</sequence>
<organism evidence="1 2">
    <name type="scientific">Elsinoe australis</name>
    <dbReference type="NCBI Taxonomy" id="40998"/>
    <lineage>
        <taxon>Eukaryota</taxon>
        <taxon>Fungi</taxon>
        <taxon>Dikarya</taxon>
        <taxon>Ascomycota</taxon>
        <taxon>Pezizomycotina</taxon>
        <taxon>Dothideomycetes</taxon>
        <taxon>Dothideomycetidae</taxon>
        <taxon>Myriangiales</taxon>
        <taxon>Elsinoaceae</taxon>
        <taxon>Elsinoe</taxon>
    </lineage>
</organism>
<gene>
    <name evidence="1" type="ORF">C1H76_3712</name>
</gene>
<dbReference type="Proteomes" id="UP000308133">
    <property type="component" value="Unassembled WGS sequence"/>
</dbReference>
<dbReference type="EMBL" id="PTQR01000047">
    <property type="protein sequence ID" value="TKX24143.1"/>
    <property type="molecule type" value="Genomic_DNA"/>
</dbReference>
<proteinExistence type="predicted"/>
<name>A0A4U7AZK1_9PEZI</name>
<comment type="caution">
    <text evidence="1">The sequence shown here is derived from an EMBL/GenBank/DDBJ whole genome shotgun (WGS) entry which is preliminary data.</text>
</comment>
<evidence type="ECO:0000313" key="2">
    <source>
        <dbReference type="Proteomes" id="UP000308133"/>
    </source>
</evidence>
<protein>
    <submittedName>
        <fullName evidence="1">Uncharacterized protein</fullName>
    </submittedName>
</protein>
<evidence type="ECO:0000313" key="1">
    <source>
        <dbReference type="EMBL" id="TKX24143.1"/>
    </source>
</evidence>
<dbReference type="AlphaFoldDB" id="A0A4U7AZK1"/>
<accession>A0A4U7AZK1</accession>